<dbReference type="GO" id="GO:0015293">
    <property type="term" value="F:symporter activity"/>
    <property type="evidence" value="ECO:0007669"/>
    <property type="project" value="InterPro"/>
</dbReference>
<keyword evidence="1" id="KW-0812">Transmembrane</keyword>
<dbReference type="SUPFAM" id="SSF103473">
    <property type="entry name" value="MFS general substrate transporter"/>
    <property type="match status" value="1"/>
</dbReference>
<dbReference type="GO" id="GO:0005886">
    <property type="term" value="C:plasma membrane"/>
    <property type="evidence" value="ECO:0007669"/>
    <property type="project" value="TreeGrafter"/>
</dbReference>
<evidence type="ECO:0000256" key="1">
    <source>
        <dbReference type="SAM" id="Phobius"/>
    </source>
</evidence>
<feature type="transmembrane region" description="Helical" evidence="1">
    <location>
        <begin position="56"/>
        <end position="81"/>
    </location>
</feature>
<sequence>RTDYQGRGGSNVFRSFADVFRNPHARLLLMMYAIETFGASSISLLVPYLVEYVIPMQAYMVLLLVTFVVPQFAFTPLFIWLSKKIGKKKLWFGAMLVAASMFTLTFFVITPGEFSYLIWFGTFIYGMCSGAGAVVAPSIKADIIDFDEYQTGERKEGAYLAVWNLIRKASGSVVALVTGFVLQFTGFVPNVEQSHEIQLWILGLFSLLPGFCYLAGAIIWYRFTFNETEHAEIRKVLESRV</sequence>
<feature type="non-terminal residue" evidence="2">
    <location>
        <position position="1"/>
    </location>
</feature>
<dbReference type="EMBL" id="UINC01013070">
    <property type="protein sequence ID" value="SVA56693.1"/>
    <property type="molecule type" value="Genomic_DNA"/>
</dbReference>
<evidence type="ECO:0008006" key="3">
    <source>
        <dbReference type="Google" id="ProtNLM"/>
    </source>
</evidence>
<proteinExistence type="predicted"/>
<dbReference type="Gene3D" id="1.20.1250.20">
    <property type="entry name" value="MFS general substrate transporter like domains"/>
    <property type="match status" value="1"/>
</dbReference>
<dbReference type="Pfam" id="PF13347">
    <property type="entry name" value="MFS_2"/>
    <property type="match status" value="1"/>
</dbReference>
<feature type="transmembrane region" description="Helical" evidence="1">
    <location>
        <begin position="27"/>
        <end position="50"/>
    </location>
</feature>
<evidence type="ECO:0000313" key="2">
    <source>
        <dbReference type="EMBL" id="SVA56693.1"/>
    </source>
</evidence>
<reference evidence="2" key="1">
    <citation type="submission" date="2018-05" db="EMBL/GenBank/DDBJ databases">
        <authorList>
            <person name="Lanie J.A."/>
            <person name="Ng W.-L."/>
            <person name="Kazmierczak K.M."/>
            <person name="Andrzejewski T.M."/>
            <person name="Davidsen T.M."/>
            <person name="Wayne K.J."/>
            <person name="Tettelin H."/>
            <person name="Glass J.I."/>
            <person name="Rusch D."/>
            <person name="Podicherti R."/>
            <person name="Tsui H.-C.T."/>
            <person name="Winkler M.E."/>
        </authorList>
    </citation>
    <scope>NUCLEOTIDE SEQUENCE</scope>
</reference>
<feature type="transmembrane region" description="Helical" evidence="1">
    <location>
        <begin position="116"/>
        <end position="136"/>
    </location>
</feature>
<dbReference type="InterPro" id="IPR036259">
    <property type="entry name" value="MFS_trans_sf"/>
</dbReference>
<dbReference type="AlphaFoldDB" id="A0A381WXM9"/>
<organism evidence="2">
    <name type="scientific">marine metagenome</name>
    <dbReference type="NCBI Taxonomy" id="408172"/>
    <lineage>
        <taxon>unclassified sequences</taxon>
        <taxon>metagenomes</taxon>
        <taxon>ecological metagenomes</taxon>
    </lineage>
</organism>
<keyword evidence="1" id="KW-1133">Transmembrane helix</keyword>
<gene>
    <name evidence="2" type="ORF">METZ01_LOCUS109547</name>
</gene>
<dbReference type="GO" id="GO:0008643">
    <property type="term" value="P:carbohydrate transport"/>
    <property type="evidence" value="ECO:0007669"/>
    <property type="project" value="InterPro"/>
</dbReference>
<feature type="transmembrane region" description="Helical" evidence="1">
    <location>
        <begin position="197"/>
        <end position="221"/>
    </location>
</feature>
<accession>A0A381WXM9</accession>
<name>A0A381WXM9_9ZZZZ</name>
<protein>
    <recommendedName>
        <fullName evidence="3">Major facilitator superfamily (MFS) profile domain-containing protein</fullName>
    </recommendedName>
</protein>
<dbReference type="PANTHER" id="PTHR11328:SF24">
    <property type="entry name" value="MAJOR FACILITATOR SUPERFAMILY (MFS) PROFILE DOMAIN-CONTAINING PROTEIN"/>
    <property type="match status" value="1"/>
</dbReference>
<dbReference type="InterPro" id="IPR039672">
    <property type="entry name" value="MFS_2"/>
</dbReference>
<feature type="transmembrane region" description="Helical" evidence="1">
    <location>
        <begin position="90"/>
        <end position="110"/>
    </location>
</feature>
<dbReference type="PANTHER" id="PTHR11328">
    <property type="entry name" value="MAJOR FACILITATOR SUPERFAMILY DOMAIN-CONTAINING PROTEIN"/>
    <property type="match status" value="1"/>
</dbReference>
<keyword evidence="1" id="KW-0472">Membrane</keyword>